<dbReference type="Proteomes" id="UP001569963">
    <property type="component" value="Unassembled WGS sequence"/>
</dbReference>
<keyword evidence="2 4" id="KW-0238">DNA-binding</keyword>
<keyword evidence="1" id="KW-0805">Transcription regulation</keyword>
<dbReference type="Pfam" id="PF00440">
    <property type="entry name" value="TetR_N"/>
    <property type="match status" value="1"/>
</dbReference>
<dbReference type="SUPFAM" id="SSF46689">
    <property type="entry name" value="Homeodomain-like"/>
    <property type="match status" value="1"/>
</dbReference>
<proteinExistence type="predicted"/>
<dbReference type="PANTHER" id="PTHR30055:SF234">
    <property type="entry name" value="HTH-TYPE TRANSCRIPTIONAL REGULATOR BETI"/>
    <property type="match status" value="1"/>
</dbReference>
<organism evidence="6 7">
    <name type="scientific">Actinomadura monticuli</name>
    <dbReference type="NCBI Taxonomy" id="3097367"/>
    <lineage>
        <taxon>Bacteria</taxon>
        <taxon>Bacillati</taxon>
        <taxon>Actinomycetota</taxon>
        <taxon>Actinomycetes</taxon>
        <taxon>Streptosporangiales</taxon>
        <taxon>Thermomonosporaceae</taxon>
        <taxon>Actinomadura</taxon>
    </lineage>
</organism>
<sequence length="206" mass="22064">MSPGKRSAEATERLRASLVDHARTLIAREGADALTMRRLAAEAGCAVGLTYKLFADRRELVGEIVRAELALLREASDELLTRAGTEAVGANLMWYSEIVLDSPAVALARELLNDEALMQSVAASADHAGFGPTAFPRILTRYLTAEQETGRVAGPVDTDAFGFLIASTLHNLLIAGDAWPKPSRPELQRMLDAAAAAIAPRPKEDS</sequence>
<dbReference type="RefSeq" id="WP_371948393.1">
    <property type="nucleotide sequence ID" value="NZ_JAXCEI010000003.1"/>
</dbReference>
<protein>
    <submittedName>
        <fullName evidence="6">Helix-turn-helix domain-containing protein</fullName>
    </submittedName>
</protein>
<dbReference type="InterPro" id="IPR001647">
    <property type="entry name" value="HTH_TetR"/>
</dbReference>
<dbReference type="Gene3D" id="1.10.357.10">
    <property type="entry name" value="Tetracycline Repressor, domain 2"/>
    <property type="match status" value="1"/>
</dbReference>
<evidence type="ECO:0000256" key="4">
    <source>
        <dbReference type="PROSITE-ProRule" id="PRU00335"/>
    </source>
</evidence>
<keyword evidence="7" id="KW-1185">Reference proteome</keyword>
<evidence type="ECO:0000256" key="2">
    <source>
        <dbReference type="ARBA" id="ARBA00023125"/>
    </source>
</evidence>
<name>A0ABV4Q6R5_9ACTN</name>
<evidence type="ECO:0000313" key="6">
    <source>
        <dbReference type="EMBL" id="MFA1538841.1"/>
    </source>
</evidence>
<evidence type="ECO:0000313" key="7">
    <source>
        <dbReference type="Proteomes" id="UP001569963"/>
    </source>
</evidence>
<feature type="domain" description="HTH tetR-type" evidence="5">
    <location>
        <begin position="12"/>
        <end position="72"/>
    </location>
</feature>
<reference evidence="6 7" key="1">
    <citation type="submission" date="2023-11" db="EMBL/GenBank/DDBJ databases">
        <title>Actinomadura monticuli sp. nov., isolated from volcanic ash.</title>
        <authorList>
            <person name="Lee S.D."/>
            <person name="Yang H."/>
            <person name="Kim I.S."/>
        </authorList>
    </citation>
    <scope>NUCLEOTIDE SEQUENCE [LARGE SCALE GENOMIC DNA]</scope>
    <source>
        <strain evidence="6 7">DLS-62</strain>
    </source>
</reference>
<keyword evidence="3" id="KW-0804">Transcription</keyword>
<dbReference type="InterPro" id="IPR050109">
    <property type="entry name" value="HTH-type_TetR-like_transc_reg"/>
</dbReference>
<evidence type="ECO:0000256" key="1">
    <source>
        <dbReference type="ARBA" id="ARBA00023015"/>
    </source>
</evidence>
<dbReference type="InterPro" id="IPR009057">
    <property type="entry name" value="Homeodomain-like_sf"/>
</dbReference>
<dbReference type="PANTHER" id="PTHR30055">
    <property type="entry name" value="HTH-TYPE TRANSCRIPTIONAL REGULATOR RUTR"/>
    <property type="match status" value="1"/>
</dbReference>
<accession>A0ABV4Q6R5</accession>
<comment type="caution">
    <text evidence="6">The sequence shown here is derived from an EMBL/GenBank/DDBJ whole genome shotgun (WGS) entry which is preliminary data.</text>
</comment>
<evidence type="ECO:0000259" key="5">
    <source>
        <dbReference type="PROSITE" id="PS50977"/>
    </source>
</evidence>
<dbReference type="EMBL" id="JAXCEI010000003">
    <property type="protein sequence ID" value="MFA1538841.1"/>
    <property type="molecule type" value="Genomic_DNA"/>
</dbReference>
<dbReference type="PROSITE" id="PS50977">
    <property type="entry name" value="HTH_TETR_2"/>
    <property type="match status" value="1"/>
</dbReference>
<evidence type="ECO:0000256" key="3">
    <source>
        <dbReference type="ARBA" id="ARBA00023163"/>
    </source>
</evidence>
<feature type="DNA-binding region" description="H-T-H motif" evidence="4">
    <location>
        <begin position="35"/>
        <end position="54"/>
    </location>
</feature>
<gene>
    <name evidence="6" type="ORF">SM611_07870</name>
</gene>